<dbReference type="SUPFAM" id="SSF54534">
    <property type="entry name" value="FKBP-like"/>
    <property type="match status" value="1"/>
</dbReference>
<reference evidence="11 12" key="1">
    <citation type="submission" date="2020-08" db="EMBL/GenBank/DDBJ databases">
        <title>Genomic Encyclopedia of Type Strains, Phase IV (KMG-IV): sequencing the most valuable type-strain genomes for metagenomic binning, comparative biology and taxonomic classification.</title>
        <authorList>
            <person name="Goeker M."/>
        </authorList>
    </citation>
    <scope>NUCLEOTIDE SEQUENCE [LARGE SCALE GENOMIC DNA]</scope>
    <source>
        <strain evidence="11 12">DSM 16268</strain>
    </source>
</reference>
<dbReference type="Gene3D" id="3.10.50.40">
    <property type="match status" value="1"/>
</dbReference>
<dbReference type="InterPro" id="IPR050245">
    <property type="entry name" value="PrsA_foldase"/>
</dbReference>
<keyword evidence="12" id="KW-1185">Reference proteome</keyword>
<dbReference type="InterPro" id="IPR046357">
    <property type="entry name" value="PPIase_dom_sf"/>
</dbReference>
<evidence type="ECO:0000256" key="9">
    <source>
        <dbReference type="SAM" id="SignalP"/>
    </source>
</evidence>
<evidence type="ECO:0000256" key="1">
    <source>
        <dbReference type="ARBA" id="ARBA00000971"/>
    </source>
</evidence>
<dbReference type="SUPFAM" id="SSF109998">
    <property type="entry name" value="Triger factor/SurA peptide-binding domain-like"/>
    <property type="match status" value="1"/>
</dbReference>
<organism evidence="11 12">
    <name type="scientific">Prosthecomicrobium pneumaticum</name>
    <dbReference type="NCBI Taxonomy" id="81895"/>
    <lineage>
        <taxon>Bacteria</taxon>
        <taxon>Pseudomonadati</taxon>
        <taxon>Pseudomonadota</taxon>
        <taxon>Alphaproteobacteria</taxon>
        <taxon>Hyphomicrobiales</taxon>
        <taxon>Kaistiaceae</taxon>
        <taxon>Prosthecomicrobium</taxon>
    </lineage>
</organism>
<feature type="domain" description="PpiC" evidence="10">
    <location>
        <begin position="148"/>
        <end position="239"/>
    </location>
</feature>
<dbReference type="InterPro" id="IPR023058">
    <property type="entry name" value="PPIase_PpiC_CS"/>
</dbReference>
<dbReference type="InterPro" id="IPR000297">
    <property type="entry name" value="PPIase_PpiC"/>
</dbReference>
<evidence type="ECO:0000256" key="4">
    <source>
        <dbReference type="ARBA" id="ARBA00018370"/>
    </source>
</evidence>
<dbReference type="RefSeq" id="WP_183854300.1">
    <property type="nucleotide sequence ID" value="NZ_JACHOO010000003.1"/>
</dbReference>
<dbReference type="PANTHER" id="PTHR47245">
    <property type="entry name" value="PEPTIDYLPROLYL ISOMERASE"/>
    <property type="match status" value="1"/>
</dbReference>
<sequence length="296" mass="31884">MTSHLKLRAAGIAFAALLASGLAASAQDPVPAPAAPADPDKVVATVGGSPITALDLAIAQEDFAEELAKVPAPERPKAVLTVLIDIKMMAEAAAKDGLDKGDEFTHRLALLRERALRNEYFRVHIDQAVTEDQVKARYDAEIAKITPQDEIRASHILVETEDEAKAIIAELDKGADFATLAKEKSKDPGSGQMGGDLGFFAKGRMVPEFEQAAFALEVGKYTETPVKSQFGWHVIKLVDKRKQPMPPFEQVKEQVRQLVMGEAFSAAVKTLRDDTPVEILDDSLKPAAAPAEAPKP</sequence>
<comment type="caution">
    <text evidence="11">The sequence shown here is derived from an EMBL/GenBank/DDBJ whole genome shotgun (WGS) entry which is preliminary data.</text>
</comment>
<comment type="similarity">
    <text evidence="2">Belongs to the PpiC/parvulin rotamase family.</text>
</comment>
<keyword evidence="8 11" id="KW-0413">Isomerase</keyword>
<evidence type="ECO:0000256" key="7">
    <source>
        <dbReference type="ARBA" id="ARBA00031484"/>
    </source>
</evidence>
<proteinExistence type="inferred from homology"/>
<keyword evidence="9" id="KW-0732">Signal</keyword>
<evidence type="ECO:0000313" key="11">
    <source>
        <dbReference type="EMBL" id="MBB5752472.1"/>
    </source>
</evidence>
<evidence type="ECO:0000256" key="6">
    <source>
        <dbReference type="ARBA" id="ARBA00030642"/>
    </source>
</evidence>
<evidence type="ECO:0000256" key="5">
    <source>
        <dbReference type="ARBA" id="ARBA00023110"/>
    </source>
</evidence>
<evidence type="ECO:0000259" key="10">
    <source>
        <dbReference type="PROSITE" id="PS50198"/>
    </source>
</evidence>
<dbReference type="AlphaFoldDB" id="A0A7W9FK72"/>
<evidence type="ECO:0000313" key="12">
    <source>
        <dbReference type="Proteomes" id="UP000523821"/>
    </source>
</evidence>
<evidence type="ECO:0000256" key="3">
    <source>
        <dbReference type="ARBA" id="ARBA00013194"/>
    </source>
</evidence>
<dbReference type="InterPro" id="IPR027304">
    <property type="entry name" value="Trigger_fact/SurA_dom_sf"/>
</dbReference>
<keyword evidence="5 8" id="KW-0697">Rotamase</keyword>
<comment type="catalytic activity">
    <reaction evidence="1">
        <text>[protein]-peptidylproline (omega=180) = [protein]-peptidylproline (omega=0)</text>
        <dbReference type="Rhea" id="RHEA:16237"/>
        <dbReference type="Rhea" id="RHEA-COMP:10747"/>
        <dbReference type="Rhea" id="RHEA-COMP:10748"/>
        <dbReference type="ChEBI" id="CHEBI:83833"/>
        <dbReference type="ChEBI" id="CHEBI:83834"/>
        <dbReference type="EC" id="5.2.1.8"/>
    </reaction>
</comment>
<dbReference type="PROSITE" id="PS50198">
    <property type="entry name" value="PPIC_PPIASE_2"/>
    <property type="match status" value="1"/>
</dbReference>
<dbReference type="Proteomes" id="UP000523821">
    <property type="component" value="Unassembled WGS sequence"/>
</dbReference>
<accession>A0A7W9FK72</accession>
<dbReference type="EC" id="5.2.1.8" evidence="3"/>
<feature type="chain" id="PRO_5030829694" description="Parvulin-like PPIase" evidence="9">
    <location>
        <begin position="27"/>
        <end position="296"/>
    </location>
</feature>
<dbReference type="Pfam" id="PF13616">
    <property type="entry name" value="Rotamase_3"/>
    <property type="match status" value="1"/>
</dbReference>
<name>A0A7W9FK72_9HYPH</name>
<dbReference type="GO" id="GO:0003755">
    <property type="term" value="F:peptidyl-prolyl cis-trans isomerase activity"/>
    <property type="evidence" value="ECO:0007669"/>
    <property type="project" value="UniProtKB-KW"/>
</dbReference>
<gene>
    <name evidence="11" type="ORF">GGQ63_001526</name>
</gene>
<evidence type="ECO:0000256" key="2">
    <source>
        <dbReference type="ARBA" id="ARBA00007656"/>
    </source>
</evidence>
<evidence type="ECO:0000256" key="8">
    <source>
        <dbReference type="PROSITE-ProRule" id="PRU00278"/>
    </source>
</evidence>
<dbReference type="EMBL" id="JACHOO010000003">
    <property type="protein sequence ID" value="MBB5752472.1"/>
    <property type="molecule type" value="Genomic_DNA"/>
</dbReference>
<dbReference type="PANTHER" id="PTHR47245:SF2">
    <property type="entry name" value="PEPTIDYL-PROLYL CIS-TRANS ISOMERASE HP_0175-RELATED"/>
    <property type="match status" value="1"/>
</dbReference>
<dbReference type="PROSITE" id="PS01096">
    <property type="entry name" value="PPIC_PPIASE_1"/>
    <property type="match status" value="1"/>
</dbReference>
<feature type="signal peptide" evidence="9">
    <location>
        <begin position="1"/>
        <end position="26"/>
    </location>
</feature>
<protein>
    <recommendedName>
        <fullName evidence="4">Parvulin-like PPIase</fullName>
        <ecNumber evidence="3">5.2.1.8</ecNumber>
    </recommendedName>
    <alternativeName>
        <fullName evidence="6">Peptidyl-prolyl cis-trans isomerase plp</fullName>
    </alternativeName>
    <alternativeName>
        <fullName evidence="7">Rotamase plp</fullName>
    </alternativeName>
</protein>